<dbReference type="CDD" id="cd05401">
    <property type="entry name" value="NT_GlnE_GlnD_like"/>
    <property type="match status" value="1"/>
</dbReference>
<dbReference type="InterPro" id="IPR046342">
    <property type="entry name" value="CBS_dom_sf"/>
</dbReference>
<dbReference type="Pfam" id="PF03445">
    <property type="entry name" value="DUF294"/>
    <property type="match status" value="1"/>
</dbReference>
<dbReference type="InterPro" id="IPR000644">
    <property type="entry name" value="CBS_dom"/>
</dbReference>
<comment type="caution">
    <text evidence="4">The sequence shown here is derived from an EMBL/GenBank/DDBJ whole genome shotgun (WGS) entry which is preliminary data.</text>
</comment>
<evidence type="ECO:0000256" key="1">
    <source>
        <dbReference type="ARBA" id="ARBA00023122"/>
    </source>
</evidence>
<gene>
    <name evidence="4" type="ORF">BOW51_03030</name>
</gene>
<proteinExistence type="predicted"/>
<sequence length="565" mass="63249">MLEGSIMLHRPSGRQDAVQPGDFIGLANYLDGNDHTTKAEVTSQSKVLSVPEAVLQRLEKERPDLFNALNRVIAAKLRERSPDRSISTGVLAQPVTRIMKSPVSSCEGNTTIAEALTLMQERKIGSLAVTNHTGKLQGLLTFSGLAEAAISNGAKPTDSVLDVACETPHIVDSGTPLWEAQELLKRQHSKYLLVVDDSAPTGMVSESDILRVLISRPSILANRIREADSMKELISLSARIIEAAVDAQRSNHLPSDAVRLLSETHLIIQRRAIELTLRWMKRKNHGAPPASFAIFIMGSGGRKEMLLNPDQDNALIIQDVPKSERENVREWFNRFTKRMNRNLARVGYSLCPGEIMACNPQFSRSLKEWKAEITKITDLPTAKSARWSNVVLDFDTLYGDNTLTSELRRHLLSEVGKGHQLFKLMAEDDAEGKPAIGLFNQLVTTSDGQWIDIKRNGLRIITDATRIYALDTGITMQNTSDRLEALLRAEKLSKDFKDAIQEAYEELLDLLLTHQIEQHRQSKKLDKLIDPTTLSRQSRSTLRMAMRAIKRFQQQLQGDYDVDAY</sequence>
<accession>A0A1T2KWS9</accession>
<dbReference type="Gene3D" id="3.10.580.10">
    <property type="entry name" value="CBS-domain"/>
    <property type="match status" value="1"/>
</dbReference>
<dbReference type="InterPro" id="IPR014710">
    <property type="entry name" value="RmlC-like_jellyroll"/>
</dbReference>
<dbReference type="InterPro" id="IPR051257">
    <property type="entry name" value="Diverse_CBS-Domain"/>
</dbReference>
<dbReference type="InterPro" id="IPR018821">
    <property type="entry name" value="DUF294_put_nucleoTrafse_sb-bd"/>
</dbReference>
<evidence type="ECO:0000256" key="2">
    <source>
        <dbReference type="PROSITE-ProRule" id="PRU00703"/>
    </source>
</evidence>
<evidence type="ECO:0000313" key="5">
    <source>
        <dbReference type="Proteomes" id="UP000190896"/>
    </source>
</evidence>
<dbReference type="SUPFAM" id="SSF54631">
    <property type="entry name" value="CBS-domain pair"/>
    <property type="match status" value="1"/>
</dbReference>
<dbReference type="EMBL" id="MPRJ01000013">
    <property type="protein sequence ID" value="OOZ37264.1"/>
    <property type="molecule type" value="Genomic_DNA"/>
</dbReference>
<dbReference type="InterPro" id="IPR005105">
    <property type="entry name" value="GlnD_Uridyltrans_N"/>
</dbReference>
<evidence type="ECO:0000313" key="4">
    <source>
        <dbReference type="EMBL" id="OOZ37264.1"/>
    </source>
</evidence>
<evidence type="ECO:0000259" key="3">
    <source>
        <dbReference type="PROSITE" id="PS51371"/>
    </source>
</evidence>
<dbReference type="SUPFAM" id="SSF51206">
    <property type="entry name" value="cAMP-binding domain-like"/>
    <property type="match status" value="1"/>
</dbReference>
<name>A0A1T2KWS9_9GAMM</name>
<feature type="domain" description="CBS" evidence="3">
    <location>
        <begin position="99"/>
        <end position="157"/>
    </location>
</feature>
<dbReference type="InterPro" id="IPR018490">
    <property type="entry name" value="cNMP-bd_dom_sf"/>
</dbReference>
<reference evidence="4 5" key="1">
    <citation type="submission" date="2016-11" db="EMBL/GenBank/DDBJ databases">
        <title>Mixed transmission modes and dynamic genome evolution in an obligate animal-bacterial symbiosis.</title>
        <authorList>
            <person name="Russell S.L."/>
            <person name="Corbett-Detig R.B."/>
            <person name="Cavanaugh C.M."/>
        </authorList>
    </citation>
    <scope>NUCLEOTIDE SEQUENCE [LARGE SCALE GENOMIC DNA]</scope>
    <source>
        <strain evidence="4">Se-Cadez</strain>
    </source>
</reference>
<dbReference type="OrthoDB" id="9808528at2"/>
<keyword evidence="1 2" id="KW-0129">CBS domain</keyword>
<dbReference type="SUPFAM" id="SSF81301">
    <property type="entry name" value="Nucleotidyltransferase"/>
    <property type="match status" value="1"/>
</dbReference>
<dbReference type="Proteomes" id="UP000190896">
    <property type="component" value="Unassembled WGS sequence"/>
</dbReference>
<dbReference type="SMART" id="SM00116">
    <property type="entry name" value="CBS"/>
    <property type="match status" value="2"/>
</dbReference>
<dbReference type="Gene3D" id="2.60.120.10">
    <property type="entry name" value="Jelly Rolls"/>
    <property type="match status" value="1"/>
</dbReference>
<keyword evidence="5" id="KW-1185">Reference proteome</keyword>
<dbReference type="InterPro" id="IPR043519">
    <property type="entry name" value="NT_sf"/>
</dbReference>
<protein>
    <recommendedName>
        <fullName evidence="3">CBS domain-containing protein</fullName>
    </recommendedName>
</protein>
<dbReference type="GO" id="GO:0008773">
    <property type="term" value="F:[protein-PII] uridylyltransferase activity"/>
    <property type="evidence" value="ECO:0007669"/>
    <property type="project" value="InterPro"/>
</dbReference>
<feature type="domain" description="CBS" evidence="3">
    <location>
        <begin position="164"/>
        <end position="222"/>
    </location>
</feature>
<dbReference type="PANTHER" id="PTHR43080:SF2">
    <property type="entry name" value="CBS DOMAIN-CONTAINING PROTEIN"/>
    <property type="match status" value="1"/>
</dbReference>
<organism evidence="4 5">
    <name type="scientific">Solemya velesiana gill symbiont</name>
    <dbReference type="NCBI Taxonomy" id="1918948"/>
    <lineage>
        <taxon>Bacteria</taxon>
        <taxon>Pseudomonadati</taxon>
        <taxon>Pseudomonadota</taxon>
        <taxon>Gammaproteobacteria</taxon>
        <taxon>sulfur-oxidizing symbionts</taxon>
    </lineage>
</organism>
<dbReference type="CDD" id="cd02205">
    <property type="entry name" value="CBS_pair_SF"/>
    <property type="match status" value="1"/>
</dbReference>
<dbReference type="Pfam" id="PF00571">
    <property type="entry name" value="CBS"/>
    <property type="match status" value="2"/>
</dbReference>
<dbReference type="Pfam" id="PF10335">
    <property type="entry name" value="DUF294_C"/>
    <property type="match status" value="1"/>
</dbReference>
<dbReference type="PROSITE" id="PS51371">
    <property type="entry name" value="CBS"/>
    <property type="match status" value="2"/>
</dbReference>
<dbReference type="PANTHER" id="PTHR43080">
    <property type="entry name" value="CBS DOMAIN-CONTAINING PROTEIN CBSX3, MITOCHONDRIAL"/>
    <property type="match status" value="1"/>
</dbReference>
<dbReference type="AlphaFoldDB" id="A0A1T2KWS9"/>